<reference evidence="3 4" key="1">
    <citation type="journal article" date="2015" name="Genome Announc.">
        <title>Expanding the biotechnology potential of lactobacilli through comparative genomics of 213 strains and associated genera.</title>
        <authorList>
            <person name="Sun Z."/>
            <person name="Harris H.M."/>
            <person name="McCann A."/>
            <person name="Guo C."/>
            <person name="Argimon S."/>
            <person name="Zhang W."/>
            <person name="Yang X."/>
            <person name="Jeffery I.B."/>
            <person name="Cooney J.C."/>
            <person name="Kagawa T.F."/>
            <person name="Liu W."/>
            <person name="Song Y."/>
            <person name="Salvetti E."/>
            <person name="Wrobel A."/>
            <person name="Rasinkangas P."/>
            <person name="Parkhill J."/>
            <person name="Rea M.C."/>
            <person name="O'Sullivan O."/>
            <person name="Ritari J."/>
            <person name="Douillard F.P."/>
            <person name="Paul Ross R."/>
            <person name="Yang R."/>
            <person name="Briner A.E."/>
            <person name="Felis G.E."/>
            <person name="de Vos W.M."/>
            <person name="Barrangou R."/>
            <person name="Klaenhammer T.R."/>
            <person name="Caufield P.W."/>
            <person name="Cui Y."/>
            <person name="Zhang H."/>
            <person name="O'Toole P.W."/>
        </authorList>
    </citation>
    <scope>NUCLEOTIDE SEQUENCE [LARGE SCALE GENOMIC DNA]</scope>
    <source>
        <strain evidence="3 4">DSM 23365</strain>
    </source>
</reference>
<comment type="caution">
    <text evidence="3">The sequence shown here is derived from an EMBL/GenBank/DDBJ whole genome shotgun (WGS) entry which is preliminary data.</text>
</comment>
<organism evidence="3 4">
    <name type="scientific">Secundilactobacillus similis DSM 23365 = JCM 2765</name>
    <dbReference type="NCBI Taxonomy" id="1423804"/>
    <lineage>
        <taxon>Bacteria</taxon>
        <taxon>Bacillati</taxon>
        <taxon>Bacillota</taxon>
        <taxon>Bacilli</taxon>
        <taxon>Lactobacillales</taxon>
        <taxon>Lactobacillaceae</taxon>
        <taxon>Secundilactobacillus</taxon>
    </lineage>
</organism>
<dbReference type="GO" id="GO:0052689">
    <property type="term" value="F:carboxylic ester hydrolase activity"/>
    <property type="evidence" value="ECO:0007669"/>
    <property type="project" value="InterPro"/>
</dbReference>
<feature type="active site" description="Charge relay system" evidence="1">
    <location>
        <position position="194"/>
    </location>
</feature>
<evidence type="ECO:0000313" key="4">
    <source>
        <dbReference type="Proteomes" id="UP000051442"/>
    </source>
</evidence>
<dbReference type="InterPro" id="IPR051049">
    <property type="entry name" value="Dienelactone_hydrolase-like"/>
</dbReference>
<dbReference type="Proteomes" id="UP000051442">
    <property type="component" value="Unassembled WGS sequence"/>
</dbReference>
<feature type="active site" description="Nucleophile" evidence="1">
    <location>
        <position position="94"/>
    </location>
</feature>
<dbReference type="STRING" id="1423804.FD14_GL001499"/>
<proteinExistence type="predicted"/>
<sequence length="249" mass="27538">MIQMPKPFFFEAGPRAIVLLHAYASSANDVRMLGRHLQRAGYTVLAPMFTGHATGDPKDILTQGSPAAWWQDTQTALQFLRDKGYTQLSIFGLSLGGIFAMRALETDATLLGGGSFSSPVVMTSDNHLLPEFARLATATYQYGGLDQTQIDKNVAWLNDRVPDQLQQIDAFAGTVADQLSAIQQPVFVAQGGQDELIDAQVVYQLRDRLVNAKTVDFHYYEDAGHVITVNNARHQLEQDLDAYLQTIYN</sequence>
<dbReference type="InterPro" id="IPR012354">
    <property type="entry name" value="Esterase_lipase"/>
</dbReference>
<dbReference type="OrthoDB" id="9800213at2"/>
<keyword evidence="4" id="KW-1185">Reference proteome</keyword>
<dbReference type="Gene3D" id="3.40.50.1820">
    <property type="entry name" value="alpha/beta hydrolase"/>
    <property type="match status" value="1"/>
</dbReference>
<name>A0A0R2F224_9LACO</name>
<dbReference type="InterPro" id="IPR029058">
    <property type="entry name" value="AB_hydrolase_fold"/>
</dbReference>
<dbReference type="PATRIC" id="fig|1423804.4.peg.1624"/>
<dbReference type="InterPro" id="IPR022742">
    <property type="entry name" value="Hydrolase_4"/>
</dbReference>
<dbReference type="Pfam" id="PF12146">
    <property type="entry name" value="Hydrolase_4"/>
    <property type="match status" value="1"/>
</dbReference>
<dbReference type="EMBL" id="AYZM01000132">
    <property type="protein sequence ID" value="KRN20341.1"/>
    <property type="molecule type" value="Genomic_DNA"/>
</dbReference>
<protein>
    <submittedName>
        <fullName evidence="3">Esterase lipase</fullName>
    </submittedName>
</protein>
<dbReference type="PIRSF" id="PIRSF017388">
    <property type="entry name" value="Esterase_lipase"/>
    <property type="match status" value="1"/>
</dbReference>
<dbReference type="PANTHER" id="PTHR46623:SF6">
    <property type="entry name" value="ALPHA_BETA-HYDROLASES SUPERFAMILY PROTEIN"/>
    <property type="match status" value="1"/>
</dbReference>
<evidence type="ECO:0000259" key="2">
    <source>
        <dbReference type="Pfam" id="PF12146"/>
    </source>
</evidence>
<dbReference type="SUPFAM" id="SSF53474">
    <property type="entry name" value="alpha/beta-Hydrolases"/>
    <property type="match status" value="1"/>
</dbReference>
<feature type="domain" description="Serine aminopeptidase S33" evidence="2">
    <location>
        <begin position="16"/>
        <end position="228"/>
    </location>
</feature>
<feature type="active site" description="Charge relay system" evidence="1">
    <location>
        <position position="225"/>
    </location>
</feature>
<dbReference type="PANTHER" id="PTHR46623">
    <property type="entry name" value="CARBOXYMETHYLENEBUTENOLIDASE-RELATED"/>
    <property type="match status" value="1"/>
</dbReference>
<gene>
    <name evidence="3" type="ORF">FD14_GL001499</name>
</gene>
<dbReference type="RefSeq" id="WP_054737141.1">
    <property type="nucleotide sequence ID" value="NZ_AYZM01000132.1"/>
</dbReference>
<dbReference type="AlphaFoldDB" id="A0A0R2F224"/>
<evidence type="ECO:0000256" key="1">
    <source>
        <dbReference type="PIRSR" id="PIRSR017388-1"/>
    </source>
</evidence>
<evidence type="ECO:0000313" key="3">
    <source>
        <dbReference type="EMBL" id="KRN20341.1"/>
    </source>
</evidence>
<accession>A0A0R2F224</accession>